<proteinExistence type="predicted"/>
<protein>
    <submittedName>
        <fullName evidence="2">Uncharacterized protein</fullName>
    </submittedName>
</protein>
<evidence type="ECO:0000313" key="2">
    <source>
        <dbReference type="EMBL" id="CAD8499448.1"/>
    </source>
</evidence>
<name>A0A7S0HSI4_9CRYP</name>
<keyword evidence="1" id="KW-0472">Membrane</keyword>
<dbReference type="AlphaFoldDB" id="A0A7S0HSI4"/>
<dbReference type="EMBL" id="HBEO01027760">
    <property type="protein sequence ID" value="CAD8499448.1"/>
    <property type="molecule type" value="Transcribed_RNA"/>
</dbReference>
<gene>
    <name evidence="2" type="ORF">HPHI1048_LOCUS18792</name>
</gene>
<sequence>MLAGSDGELLMVEEKVNPTPTPWRQRRLQIAAAISMIVLGACAVAFVANANAGDSTQEDDIRNILSGRIELAQAHAKTTKLGLLGEGQEKDLSRAIATAFATFAKSSNETVKSQIAEFDPKAEEDKVKANLDEIKEIYAETVRLHKKLFSD</sequence>
<organism evidence="2">
    <name type="scientific">Hanusia phi</name>
    <dbReference type="NCBI Taxonomy" id="3032"/>
    <lineage>
        <taxon>Eukaryota</taxon>
        <taxon>Cryptophyceae</taxon>
        <taxon>Pyrenomonadales</taxon>
        <taxon>Geminigeraceae</taxon>
        <taxon>Hanusia</taxon>
    </lineage>
</organism>
<keyword evidence="1" id="KW-1133">Transmembrane helix</keyword>
<keyword evidence="1" id="KW-0812">Transmembrane</keyword>
<evidence type="ECO:0000256" key="1">
    <source>
        <dbReference type="SAM" id="Phobius"/>
    </source>
</evidence>
<reference evidence="2" key="1">
    <citation type="submission" date="2021-01" db="EMBL/GenBank/DDBJ databases">
        <authorList>
            <person name="Corre E."/>
            <person name="Pelletier E."/>
            <person name="Niang G."/>
            <person name="Scheremetjew M."/>
            <person name="Finn R."/>
            <person name="Kale V."/>
            <person name="Holt S."/>
            <person name="Cochrane G."/>
            <person name="Meng A."/>
            <person name="Brown T."/>
            <person name="Cohen L."/>
        </authorList>
    </citation>
    <scope>NUCLEOTIDE SEQUENCE</scope>
    <source>
        <strain evidence="2">CCMP325</strain>
    </source>
</reference>
<feature type="transmembrane region" description="Helical" evidence="1">
    <location>
        <begin position="30"/>
        <end position="48"/>
    </location>
</feature>
<accession>A0A7S0HSI4</accession>